<dbReference type="Pfam" id="PF13416">
    <property type="entry name" value="SBP_bac_8"/>
    <property type="match status" value="1"/>
</dbReference>
<comment type="similarity">
    <text evidence="2">Belongs to the bacterial solute-binding protein 1 family.</text>
</comment>
<evidence type="ECO:0000256" key="3">
    <source>
        <dbReference type="ARBA" id="ARBA00022448"/>
    </source>
</evidence>
<reference evidence="6 7" key="1">
    <citation type="journal article" date="2017" name="BMC Genomics">
        <title>Comparative genomic and phylogenomic analyses of the Bifidobacteriaceae family.</title>
        <authorList>
            <person name="Lugli G.A."/>
            <person name="Milani C."/>
            <person name="Turroni F."/>
            <person name="Duranti S."/>
            <person name="Mancabelli L."/>
            <person name="Mangifesta M."/>
            <person name="Ferrario C."/>
            <person name="Modesto M."/>
            <person name="Mattarelli P."/>
            <person name="Jiri K."/>
            <person name="van Sinderen D."/>
            <person name="Ventura M."/>
        </authorList>
    </citation>
    <scope>NUCLEOTIDE SEQUENCE [LARGE SCALE GENOMIC DNA]</scope>
    <source>
        <strain evidence="6 7">DSM 22924</strain>
    </source>
</reference>
<keyword evidence="7" id="KW-1185">Reference proteome</keyword>
<protein>
    <submittedName>
        <fullName evidence="6">Glycerol-3-phosphate ABC transporter substrate-binding protein</fullName>
    </submittedName>
</protein>
<dbReference type="SUPFAM" id="SSF53850">
    <property type="entry name" value="Periplasmic binding protein-like II"/>
    <property type="match status" value="1"/>
</dbReference>
<dbReference type="EMBL" id="MWWS01000004">
    <property type="protein sequence ID" value="OZG50245.1"/>
    <property type="molecule type" value="Genomic_DNA"/>
</dbReference>
<name>A0A261ETU3_9BIFI</name>
<evidence type="ECO:0000313" key="6">
    <source>
        <dbReference type="EMBL" id="OZG50245.1"/>
    </source>
</evidence>
<dbReference type="InterPro" id="IPR050490">
    <property type="entry name" value="Bact_solute-bd_prot1"/>
</dbReference>
<evidence type="ECO:0000256" key="4">
    <source>
        <dbReference type="ARBA" id="ARBA00022729"/>
    </source>
</evidence>
<accession>A0A261ETU3</accession>
<keyword evidence="3" id="KW-0813">Transport</keyword>
<keyword evidence="5" id="KW-0472">Membrane</keyword>
<keyword evidence="5" id="KW-0812">Transmembrane</keyword>
<dbReference type="Gene3D" id="3.40.190.10">
    <property type="entry name" value="Periplasmic binding protein-like II"/>
    <property type="match status" value="2"/>
</dbReference>
<proteinExistence type="inferred from homology"/>
<evidence type="ECO:0000256" key="1">
    <source>
        <dbReference type="ARBA" id="ARBA00004196"/>
    </source>
</evidence>
<gene>
    <name evidence="6" type="ORF">BOCO_0762</name>
</gene>
<dbReference type="Proteomes" id="UP000216004">
    <property type="component" value="Unassembled WGS sequence"/>
</dbReference>
<evidence type="ECO:0000256" key="5">
    <source>
        <dbReference type="SAM" id="Phobius"/>
    </source>
</evidence>
<comment type="subcellular location">
    <subcellularLocation>
        <location evidence="1">Cell envelope</location>
    </subcellularLocation>
</comment>
<evidence type="ECO:0000256" key="2">
    <source>
        <dbReference type="ARBA" id="ARBA00008520"/>
    </source>
</evidence>
<keyword evidence="5" id="KW-1133">Transmembrane helix</keyword>
<comment type="caution">
    <text evidence="6">The sequence shown here is derived from an EMBL/GenBank/DDBJ whole genome shotgun (WGS) entry which is preliminary data.</text>
</comment>
<dbReference type="PANTHER" id="PTHR43649:SF31">
    <property type="entry name" value="SN-GLYCEROL-3-PHOSPHATE-BINDING PERIPLASMIC PROTEIN UGPB"/>
    <property type="match status" value="1"/>
</dbReference>
<dbReference type="InterPro" id="IPR006059">
    <property type="entry name" value="SBP"/>
</dbReference>
<dbReference type="PANTHER" id="PTHR43649">
    <property type="entry name" value="ARABINOSE-BINDING PROTEIN-RELATED"/>
    <property type="match status" value="1"/>
</dbReference>
<feature type="transmembrane region" description="Helical" evidence="5">
    <location>
        <begin position="30"/>
        <end position="51"/>
    </location>
</feature>
<dbReference type="AlphaFoldDB" id="A0A261ETU3"/>
<sequence length="471" mass="50334">MNRSKQQFTTQVCPYGGGVMKGRIMRKHRLITLTAAAIIPVMALSACGGAKNETASSTPQGEQTVTFWYSSAGHAVQTINDLVSTFNKEHEGKIKVKASYQGSYTDAQQKFSAAVQSKSTPSIMQTDGTSTAFMIDSKQATPIYELAKGDKSFDDSVVPAIARKYYSDSKGMLSLPMSISVPTMYINKQLATQAGLDPSNPPLTFDEVVQWANTIHAKTGAYGYGQYMSDSWMLEVLSATGGMNICNPDNGQNGKPVTGITMSSDLQVKTFQKIADMFKSGVGLNTGTRNTDVAANFSANKLGIALSSSAAYTVMGPADNVVVAQFPSTSSSKKAGPLMGGNSLWVIKGNHSEAEQKAAFEFGKYLMSPHAQALFSKSTGYLFANKEAAKEPEGKALMADPNMKVFYKQLDTTPLSSVSLGCRTGAFPLIRKDVIASFNDALSGKDMKASMQDAETKAATDIASYNKAAKK</sequence>
<evidence type="ECO:0000313" key="7">
    <source>
        <dbReference type="Proteomes" id="UP000216004"/>
    </source>
</evidence>
<keyword evidence="4" id="KW-0732">Signal</keyword>
<dbReference type="CDD" id="cd14748">
    <property type="entry name" value="PBP2_UgpB"/>
    <property type="match status" value="1"/>
</dbReference>
<dbReference type="GO" id="GO:0030313">
    <property type="term" value="C:cell envelope"/>
    <property type="evidence" value="ECO:0007669"/>
    <property type="project" value="UniProtKB-SubCell"/>
</dbReference>
<organism evidence="6 7">
    <name type="scientific">Bombiscardovia coagulans</name>
    <dbReference type="NCBI Taxonomy" id="686666"/>
    <lineage>
        <taxon>Bacteria</taxon>
        <taxon>Bacillati</taxon>
        <taxon>Actinomycetota</taxon>
        <taxon>Actinomycetes</taxon>
        <taxon>Bifidobacteriales</taxon>
        <taxon>Bifidobacteriaceae</taxon>
        <taxon>Bombiscardovia</taxon>
    </lineage>
</organism>